<dbReference type="InterPro" id="IPR014030">
    <property type="entry name" value="Ketoacyl_synth_N"/>
</dbReference>
<dbReference type="SUPFAM" id="SSF52151">
    <property type="entry name" value="FabD/lysophospholipase-like"/>
    <property type="match status" value="3"/>
</dbReference>
<dbReference type="CDD" id="cd08952">
    <property type="entry name" value="KR_1_SDR_x"/>
    <property type="match status" value="3"/>
</dbReference>
<proteinExistence type="predicted"/>
<evidence type="ECO:0000313" key="10">
    <source>
        <dbReference type="EMBL" id="SCL53926.1"/>
    </source>
</evidence>
<dbReference type="InterPro" id="IPR020806">
    <property type="entry name" value="PKS_PP-bd"/>
</dbReference>
<dbReference type="Pfam" id="PF00698">
    <property type="entry name" value="Acyl_transf_1"/>
    <property type="match status" value="3"/>
</dbReference>
<dbReference type="GO" id="GO:0006633">
    <property type="term" value="P:fatty acid biosynthetic process"/>
    <property type="evidence" value="ECO:0007669"/>
    <property type="project" value="InterPro"/>
</dbReference>
<feature type="domain" description="Ketosynthase family 3 (KS3)" evidence="9">
    <location>
        <begin position="32"/>
        <end position="447"/>
    </location>
</feature>
<dbReference type="EMBL" id="FMHY01000002">
    <property type="protein sequence ID" value="SCL53926.1"/>
    <property type="molecule type" value="Genomic_DNA"/>
</dbReference>
<dbReference type="InterPro" id="IPR009081">
    <property type="entry name" value="PP-bd_ACP"/>
</dbReference>
<dbReference type="PROSITE" id="PS52004">
    <property type="entry name" value="KS3_2"/>
    <property type="match status" value="3"/>
</dbReference>
<protein>
    <submittedName>
        <fullName evidence="10">Acyl transferase domain-containing protein</fullName>
    </submittedName>
</protein>
<dbReference type="SMART" id="SM00825">
    <property type="entry name" value="PKS_KS"/>
    <property type="match status" value="3"/>
</dbReference>
<dbReference type="Pfam" id="PF08990">
    <property type="entry name" value="Docking"/>
    <property type="match status" value="1"/>
</dbReference>
<dbReference type="InterPro" id="IPR041618">
    <property type="entry name" value="PKS_DE"/>
</dbReference>
<reference evidence="11" key="1">
    <citation type="submission" date="2016-06" db="EMBL/GenBank/DDBJ databases">
        <authorList>
            <person name="Varghese N."/>
            <person name="Submissions Spin"/>
        </authorList>
    </citation>
    <scope>NUCLEOTIDE SEQUENCE [LARGE SCALE GENOMIC DNA]</scope>
    <source>
        <strain evidence="11">DSM 44814</strain>
    </source>
</reference>
<dbReference type="Pfam" id="PF00550">
    <property type="entry name" value="PP-binding"/>
    <property type="match status" value="3"/>
</dbReference>
<dbReference type="Proteomes" id="UP000199696">
    <property type="component" value="Unassembled WGS sequence"/>
</dbReference>
<dbReference type="PANTHER" id="PTHR43775:SF51">
    <property type="entry name" value="INACTIVE PHENOLPHTHIOCEROL SYNTHESIS POLYKETIDE SYNTHASE TYPE I PKS1-RELATED"/>
    <property type="match status" value="1"/>
</dbReference>
<dbReference type="InterPro" id="IPR013968">
    <property type="entry name" value="PKS_KR"/>
</dbReference>
<dbReference type="GO" id="GO:0004312">
    <property type="term" value="F:fatty acid synthase activity"/>
    <property type="evidence" value="ECO:0007669"/>
    <property type="project" value="TreeGrafter"/>
</dbReference>
<dbReference type="SMART" id="SM00827">
    <property type="entry name" value="PKS_AT"/>
    <property type="match status" value="3"/>
</dbReference>
<keyword evidence="11" id="KW-1185">Reference proteome</keyword>
<dbReference type="Gene3D" id="3.40.366.10">
    <property type="entry name" value="Malonyl-Coenzyme A Acyl Carrier Protein, domain 2"/>
    <property type="match status" value="3"/>
</dbReference>
<keyword evidence="6" id="KW-0511">Multifunctional enzyme</keyword>
<dbReference type="InterPro" id="IPR018201">
    <property type="entry name" value="Ketoacyl_synth_AS"/>
</dbReference>
<dbReference type="InterPro" id="IPR016035">
    <property type="entry name" value="Acyl_Trfase/lysoPLipase"/>
</dbReference>
<accession>A0A1C6UIN6</accession>
<keyword evidence="5" id="KW-0045">Antibiotic biosynthesis</keyword>
<sequence length="4512" mass="474788">MDEEKYARYLKRVTGDLYRTRERLRDLEERGREPIAVVGMACRYPGGVRSPEDLWRLVSASRDAVSGCPADRGWQATPSVPLDGSFLPDVADFDAGFFGIAPREARAMDPQQRLLLETAWELFELAGIDPMALRGSDSGVFVGLTDQDYGAAARAPDNGLAGHLLTGLTTSVASGRIAYTFGFQGPALTVDTACSSSMVAVHLAGQSLREGECSLAVAGGAAVMTTPAVFHEFALQGGLAGDGRCKPFAAAADGTGWGEGVGLVLLERLSDARRNGRRVLALLRGSAVNQDGASNGLTAPNGAAQERVIHQALSNARLTPSEVDAVEAHGTGTELGDPIEARALLATYGRSRPADHPLWLGSVKSNIGHTQAAAGVAGLVKMIMAMRHGVLPRTLHVDRPTPHVDWSSGAVRLLTEQIAWPSTGRPRRAAVSSFSISGTNAHVIVEQAPEAEEGADRPVDGAYVPWLLSAKTEEGLRQQARNLVQHVDERAGTADIGLSLATTRAHLRTRAAVVARDRAGYVAGLTALADGVPATGVSVGTAGPGQGGTAFLCAGQGSQRLAMGRVLAEAYPVFGDAFGEMCALFDGRLDVPLREVVFARESSRESELLDQTVFTQAALFAVEVALIRLFASWGLRPDVLAGHSIGEVAAAHVAGVLTAADAAVLVAARGRLMQALPTGGAMVAINATEPEVTASLAEYLDLVGIAAVNGPRSVVISGAEDPVLRVAATWRARGTRTKRLTVSHAFHSPLMTPMLAEFGEVVGGLTLSPPRVPVVSTRTGAVVTDEMATAGYWVRQARDAVRFHDCVNTLKSLGVTRFVEIGPDGSLSAMGRESADDGAATFIPVLLGGDEVAAVNTAVAQAHVAGAAVDWAAFFPDDARRVGLPTYPFRRQRHWPGPPRQSIDSWGYRIGWTRLPSGERPSLSGRWLLVSGAANPFADAVDMTLREHGADVVRVPVEQSERDRDTLAARLRAACQDQGAVGAVSLLALGEDPAGATLTLVNAFGAAGVSARLCCVTRGAVATSDADPVPSPEQAAVWGLGRTAALEHTTRWGGLVDVLDLDTDDARGLLAYALSRAGGEDQVAIRPAGILGRRLHRTTVTEPAGEPWAPTGTTLLVGDLGGLDAEFVRWLDDCGAEHVVLAGAVDRTRLARMLAELPAEHPLTTVIHVGGPGLPVTLAELDAASLRERLTGDTSPDALLATVGEHASLRTVVLFCPLANVFGGVGYGAQAAVAAHCDSLALRRDGQGVRILSLTWGRWAGQHSAGDADGHGLREIAVPLALAALRAAMGSGHRTLLVADLDWTRFLPSYTSLRPSRLVADLPEARVAEAGGDGPPDNRIAQRLAGLSAADGDRLLLDLVRAHAAAVLGHSSANEVGPSQSFRDAGFESLTAVRLRDELATATGLRLPATMVFDHPTPRELAAFLRTCATGVPEDAPVQQRDAGAAHDEPIAIVSMACRYPGGVATPEDLWQLVQAGGDAIGPFPTDRGWDLDRLHHPDPDRQGASYARSGGFVHEATEFDCDFFGISPREALAMDPQQRLLLEASWEVLERARIDPRSMRGTQTGVFAGISGRDYAGSLAGTPDHVAGLLLTGNATGVVSGRVAFTFGFEGPAVTVDTACSSSLVALHLAAQSLRSGECTLALAGGVTVMSTPIEFVEFSRQRGLAPDGRCKSFAAAADGTGFGEGVGVLLLERLSDARRNGHQVLAVVRGSAVNQDGASNGLSAPNGPSQRRVIRQALANSGLHVSDVDVVEAHGTGTTLGDPIEAQALLATYGQRDPEQPLWLGSVKSNIGHTQAAAGVAGVIKMVLALQHRRLPKTMHVDEPTPHVDWSTGAVRLLTEEQEWPPNGRPRRAGVSSFGISGTNAHVIIEESEPTAQPPDTSRTPSLVLCALSARSSDALRAQALRLADTLTGNPDLRPADVAAALATRTRFEHRAVVVAGDREDLLRGLTALARGKPATNLVCGVACTRDGADLAPVLVFPGKGAQQIETIARLLDTAPIFAESIAGCERALAPLVDWSLVDVLRRADTAPPFERDDVLQPVLWAVMVALADLWGSFGVRPAAVVGPSQGEIVAATVAGALSLENAARVVTTRGRVVMPLRGTGGLMSIARPAGEVRRLLAERPSSLEIAVINSPAAVVVAGTPEDLDDLRAVCEARGIRARRMPADYASHTRQLEQVRPAMVGALEPVRPRSTTIPFCSSIAGDVIDAATLDAEYWYRNLRCPVRFDKAVTTLARRGHRAYVEVGTHPVLLAATQENVEAVLGSGHDEAVVVKTLRNDTDALWQFHLSVAEAHVRGVHVDLTAGLPADRGGVVLPTYPFQRRRYWLASDGEEQPVQRVSGTDESFWTAVERADLTALTTTLGVDGDQPFRAVLPALALWRGNSRDRSTMNSWRYRETWTRLGESPATGLPGTWLVVTPDEQAFAELALLRAEGTDVVELRIESRCPDRHELAERLRTASTGHDFAGVLSALALDEERVGPSAAVPRGFANNVTLMQALGDADVEAPLWCFTRGAVATGATEPLPAPAQALVWGLGRVMGLEHPDRWGGVIDLPVGGTTDRTGVRRMVSAVLVEDEDQLAVRDSGVYVRRLARAPLAERGTRTWRPSGTVLITGGTGSLGAHVARWLARSGAEHLVLTSRRGQEFPGATKLAAELAGHGCAVTTTACDVGDRDAVRRLLADLPPRHPLTAVVHAAGVLDDAVVEDLTTEQIDRVLHAKMTAALNLHELTSDLDLQAFVLFSSAGATFGAPGQGNYAPGNAFLDALARHRRAAGLPATSVAWGAWQDSESARGAVRSTLDRFGTPALDTRLAIEALAQVLAHDEVHTFVADIRWNRYLGARTAVRPSPLFDDIPEVAALRVNSSANDADTSFAARMAASTGAERDRMLVETVRSHTASVLGYDSPDDVGTRRAFTDAGLDSVMAVELRNRLVRDTGCALSATVVFDHPTPAALAEHLGSLLANESSGAATPARAAVPVGEPIAIIGMACRYPGGIESAEELWQLLVAGEEALSELPAGRGWPPGAEYRTGAGEHLRIATGAGGFLHDVAGFDAGLFGISPREALAMDPQQRLLLEVTWEALERAGIDPTSVRGSHTSVFAGVAGSDYATVLRAASDSTDGHLMTGNATSVVAGRVSYAFGFEGPAVTVDTACSSSLVALHLAAQSLRGGECSLALAGGVTVMATPEVLAEFSRQGALAADGRCKAFAESADGTGLGEGVGILLLERLSDARRNGHPVLAVLRGSAVNQDGASNGLTAPNGLAQQRVIQQALANAGLRPSDVDVVEAHGTGTALGDPIEAQALLATYGQRDPDRPLWLGSVKSNIGHTQAAAGVAGVIKMVLALRHGRLPRTLHVDEPSRHVDWSAGAVRLLTEERDWSANGRPRRAGVSSFGISGTNAHVIIEHVPDEAGDTGEHRGLPLVPCVVSGRTDAAMRAGARRLHDAVAADPDLSLVDIGFTAATTRAALEHRGVVLATGREELLAGLDALADRRRTRATFESTASDRLQAFVFPGQGEQRPGVGAALHARFLVFADAFDEVCEHFDRWLDQPLATVMFAGPDSALAQRTDYAQAGALALGIGLYRLLGSWGAAPDYVMGHSIGEVVAGCVSGLLPISDAVDLVAARGRLMRALPPGGVMVSLRATEDEVVPLLTAGVSLAAVNGPNSVVLSGDEDAVTALVDRFAERKTRRLRVGHAFHSARMDGMLDEFRGVVEGVSFRPAAIPLVSTVTGRVATAEELADPEHWVRNVRETVRFADAVTTLAGLGVGRVLELGPTGVLSAMGAECVEDGMRFVPALRADAAEQQSVVRAVAELHACGASLDWPAFFAGTGAHRTVLPTYPFQRRRYWPTVRQEAIGGGTWRYRVSWKPVPDEHQPKLHGTWLLVTPDGRDTGWTTRVADGIAARGAEVVPLRMSDVRPERAILAKRLADLTDDTAPAGIVLAAPVRDGADPARPVAEMVLLVQALGDAGIESPLWCVTSGAVSVGDTDPVTDPVGAQLWGLGRAVALEHPRRWGGLVDLPERVDDRAVDRLVHALCGASGEDQLAVRADGLHARRLAPAEPAGPSDRWQLSGTALVTGGTGALGARVARWLAGRGADHLVLVSRRGMAAPGAPELAAELTAGGVRVTITACDVADHAALAAVIEGISDDCPLTAVVHAAGVLANAPVDALDVAAVDAAIDGKVRAAINLHDLTKAHDLTAFVLFSSIAGVWGSGNQGLYAASNAFLDALASQRRAEGLPGTSIAWGAWDGGGLATGAPAVQLRRRGIRAMAPEAAVRELGAVLDQDETFAVVADVDWARFVPSFTVNRRQPLIEDLPQVRRLAAEEETGQDRRDTNGTPPYVARLAGLPAEERARVLAELVRDTMARVLGHDGTGEVSADAAFRDLGLDSLTAVEMRTELADATGLKLPTTVVFDHPTPAALAAHLDAELHTGVAVADLPVLTQIEALEAALARVTRQDTARTRITTRLRHLMLAWGGDAPDESGEAVAGRLATATDEEMFDFIQRELGTG</sequence>
<dbReference type="STRING" id="227316.GA0070604_2882"/>
<dbReference type="InterPro" id="IPR015083">
    <property type="entry name" value="NorB/c/GfsB-D-like_docking"/>
</dbReference>
<dbReference type="InterPro" id="IPR016036">
    <property type="entry name" value="Malonyl_transacylase_ACP-bd"/>
</dbReference>
<dbReference type="InterPro" id="IPR032821">
    <property type="entry name" value="PKS_assoc"/>
</dbReference>
<evidence type="ECO:0000256" key="1">
    <source>
        <dbReference type="ARBA" id="ARBA00001957"/>
    </source>
</evidence>
<dbReference type="PROSITE" id="PS00606">
    <property type="entry name" value="KS3_1"/>
    <property type="match status" value="3"/>
</dbReference>
<dbReference type="InterPro" id="IPR020841">
    <property type="entry name" value="PKS_Beta-ketoAc_synthase_dom"/>
</dbReference>
<dbReference type="CDD" id="cd00833">
    <property type="entry name" value="PKS"/>
    <property type="match status" value="3"/>
</dbReference>
<dbReference type="Pfam" id="PF02801">
    <property type="entry name" value="Ketoacyl-synt_C"/>
    <property type="match status" value="3"/>
</dbReference>
<dbReference type="NCBIfam" id="NF045894">
    <property type="entry name" value="PKS_plus_SDR"/>
    <property type="match status" value="1"/>
</dbReference>
<dbReference type="Pfam" id="PF08659">
    <property type="entry name" value="KR"/>
    <property type="match status" value="3"/>
</dbReference>
<dbReference type="SUPFAM" id="SSF53901">
    <property type="entry name" value="Thiolase-like"/>
    <property type="match status" value="3"/>
</dbReference>
<dbReference type="InterPro" id="IPR014043">
    <property type="entry name" value="Acyl_transferase_dom"/>
</dbReference>
<evidence type="ECO:0000256" key="6">
    <source>
        <dbReference type="ARBA" id="ARBA00023268"/>
    </source>
</evidence>
<dbReference type="InterPro" id="IPR036736">
    <property type="entry name" value="ACP-like_sf"/>
</dbReference>
<keyword evidence="7" id="KW-0012">Acyltransferase</keyword>
<dbReference type="PROSITE" id="PS50075">
    <property type="entry name" value="CARRIER"/>
    <property type="match status" value="3"/>
</dbReference>
<feature type="domain" description="Ketosynthase family 3 (KS3)" evidence="9">
    <location>
        <begin position="1448"/>
        <end position="1873"/>
    </location>
</feature>
<dbReference type="InterPro" id="IPR050091">
    <property type="entry name" value="PKS_NRPS_Biosynth_Enz"/>
</dbReference>
<dbReference type="FunFam" id="1.10.1200.10:FF:000007">
    <property type="entry name" value="Probable polyketide synthase pks17"/>
    <property type="match status" value="3"/>
</dbReference>
<feature type="domain" description="Carrier" evidence="8">
    <location>
        <begin position="1354"/>
        <end position="1429"/>
    </location>
</feature>
<dbReference type="SUPFAM" id="SSF47336">
    <property type="entry name" value="ACP-like"/>
    <property type="match status" value="3"/>
</dbReference>
<dbReference type="InterPro" id="IPR057326">
    <property type="entry name" value="KR_dom"/>
</dbReference>
<dbReference type="SMART" id="SM00823">
    <property type="entry name" value="PKS_PP"/>
    <property type="match status" value="3"/>
</dbReference>
<dbReference type="InterPro" id="IPR016039">
    <property type="entry name" value="Thiolase-like"/>
</dbReference>
<dbReference type="PROSITE" id="PS00012">
    <property type="entry name" value="PHOSPHOPANTETHEINE"/>
    <property type="match status" value="3"/>
</dbReference>
<dbReference type="Gene3D" id="3.40.50.720">
    <property type="entry name" value="NAD(P)-binding Rossmann-like Domain"/>
    <property type="match status" value="3"/>
</dbReference>
<name>A0A1C6UIN6_9ACTN</name>
<dbReference type="FunFam" id="3.40.47.10:FF:000019">
    <property type="entry name" value="Polyketide synthase type I"/>
    <property type="match status" value="3"/>
</dbReference>
<dbReference type="Gene3D" id="6.10.140.1830">
    <property type="match status" value="1"/>
</dbReference>
<dbReference type="SMART" id="SM00822">
    <property type="entry name" value="PKS_KR"/>
    <property type="match status" value="2"/>
</dbReference>
<dbReference type="Gene3D" id="3.40.47.10">
    <property type="match status" value="3"/>
</dbReference>
<evidence type="ECO:0000313" key="11">
    <source>
        <dbReference type="Proteomes" id="UP000199696"/>
    </source>
</evidence>
<dbReference type="PANTHER" id="PTHR43775">
    <property type="entry name" value="FATTY ACID SYNTHASE"/>
    <property type="match status" value="1"/>
</dbReference>
<dbReference type="Gene3D" id="1.10.1200.10">
    <property type="entry name" value="ACP-like"/>
    <property type="match status" value="3"/>
</dbReference>
<evidence type="ECO:0000256" key="3">
    <source>
        <dbReference type="ARBA" id="ARBA00022553"/>
    </source>
</evidence>
<dbReference type="InterPro" id="IPR006162">
    <property type="entry name" value="Ppantetheine_attach_site"/>
</dbReference>
<evidence type="ECO:0000256" key="7">
    <source>
        <dbReference type="ARBA" id="ARBA00023315"/>
    </source>
</evidence>
<dbReference type="InterPro" id="IPR014031">
    <property type="entry name" value="Ketoacyl_synth_C"/>
</dbReference>
<evidence type="ECO:0000256" key="5">
    <source>
        <dbReference type="ARBA" id="ARBA00023194"/>
    </source>
</evidence>
<evidence type="ECO:0000256" key="2">
    <source>
        <dbReference type="ARBA" id="ARBA00022450"/>
    </source>
</evidence>
<feature type="domain" description="Carrier" evidence="8">
    <location>
        <begin position="2888"/>
        <end position="2963"/>
    </location>
</feature>
<feature type="domain" description="Carrier" evidence="8">
    <location>
        <begin position="4356"/>
        <end position="4431"/>
    </location>
</feature>
<dbReference type="SMART" id="SM01294">
    <property type="entry name" value="PKS_PP_betabranch"/>
    <property type="match status" value="3"/>
</dbReference>
<keyword evidence="4 10" id="KW-0808">Transferase</keyword>
<gene>
    <name evidence="10" type="ORF">GA0070604_2882</name>
</gene>
<feature type="domain" description="Ketosynthase family 3 (KS3)" evidence="9">
    <location>
        <begin position="2981"/>
        <end position="3406"/>
    </location>
</feature>
<dbReference type="Pfam" id="PF18369">
    <property type="entry name" value="PKS_DE"/>
    <property type="match status" value="1"/>
</dbReference>
<dbReference type="SUPFAM" id="SSF55048">
    <property type="entry name" value="Probable ACP-binding domain of malonyl-CoA ACP transacylase"/>
    <property type="match status" value="3"/>
</dbReference>
<dbReference type="Gene3D" id="3.30.70.3290">
    <property type="match status" value="3"/>
</dbReference>
<dbReference type="Pfam" id="PF16197">
    <property type="entry name" value="KAsynt_C_assoc"/>
    <property type="match status" value="3"/>
</dbReference>
<dbReference type="InterPro" id="IPR036291">
    <property type="entry name" value="NAD(P)-bd_dom_sf"/>
</dbReference>
<comment type="cofactor">
    <cofactor evidence="1">
        <name>pantetheine 4'-phosphate</name>
        <dbReference type="ChEBI" id="CHEBI:47942"/>
    </cofactor>
</comment>
<dbReference type="GO" id="GO:0031177">
    <property type="term" value="F:phosphopantetheine binding"/>
    <property type="evidence" value="ECO:0007669"/>
    <property type="project" value="InterPro"/>
</dbReference>
<dbReference type="Pfam" id="PF00109">
    <property type="entry name" value="ketoacyl-synt"/>
    <property type="match status" value="3"/>
</dbReference>
<dbReference type="SUPFAM" id="SSF51735">
    <property type="entry name" value="NAD(P)-binding Rossmann-fold domains"/>
    <property type="match status" value="6"/>
</dbReference>
<keyword evidence="2" id="KW-0596">Phosphopantetheine</keyword>
<evidence type="ECO:0000259" key="9">
    <source>
        <dbReference type="PROSITE" id="PS52004"/>
    </source>
</evidence>
<evidence type="ECO:0000259" key="8">
    <source>
        <dbReference type="PROSITE" id="PS50075"/>
    </source>
</evidence>
<evidence type="ECO:0000256" key="4">
    <source>
        <dbReference type="ARBA" id="ARBA00022679"/>
    </source>
</evidence>
<organism evidence="10 11">
    <name type="scientific">Micromonospora eburnea</name>
    <dbReference type="NCBI Taxonomy" id="227316"/>
    <lineage>
        <taxon>Bacteria</taxon>
        <taxon>Bacillati</taxon>
        <taxon>Actinomycetota</taxon>
        <taxon>Actinomycetes</taxon>
        <taxon>Micromonosporales</taxon>
        <taxon>Micromonosporaceae</taxon>
        <taxon>Micromonospora</taxon>
    </lineage>
</organism>
<dbReference type="GO" id="GO:0004315">
    <property type="term" value="F:3-oxoacyl-[acyl-carrier-protein] synthase activity"/>
    <property type="evidence" value="ECO:0007669"/>
    <property type="project" value="InterPro"/>
</dbReference>
<dbReference type="GO" id="GO:0033068">
    <property type="term" value="P:macrolide biosynthetic process"/>
    <property type="evidence" value="ECO:0007669"/>
    <property type="project" value="UniProtKB-ARBA"/>
</dbReference>
<dbReference type="InterPro" id="IPR001227">
    <property type="entry name" value="Ac_transferase_dom_sf"/>
</dbReference>
<keyword evidence="3" id="KW-0597">Phosphoprotein</keyword>